<keyword evidence="2" id="KW-0677">Repeat</keyword>
<feature type="compositionally biased region" description="Polar residues" evidence="7">
    <location>
        <begin position="378"/>
        <end position="388"/>
    </location>
</feature>
<keyword evidence="4" id="KW-0238">DNA-binding</keyword>
<dbReference type="PANTHER" id="PTHR31221:SF126">
    <property type="entry name" value="WRKY DOMAIN-CONTAINING PROTEIN"/>
    <property type="match status" value="1"/>
</dbReference>
<dbReference type="Gene3D" id="2.20.25.80">
    <property type="entry name" value="WRKY domain"/>
    <property type="match status" value="2"/>
</dbReference>
<dbReference type="InterPro" id="IPR003657">
    <property type="entry name" value="WRKY_dom"/>
</dbReference>
<feature type="region of interest" description="Disordered" evidence="7">
    <location>
        <begin position="353"/>
        <end position="448"/>
    </location>
</feature>
<gene>
    <name evidence="9" type="ORF">VFH_V072680</name>
</gene>
<dbReference type="Proteomes" id="UP001157006">
    <property type="component" value="Chromosome 5"/>
</dbReference>
<evidence type="ECO:0000256" key="7">
    <source>
        <dbReference type="SAM" id="MobiDB-lite"/>
    </source>
</evidence>
<dbReference type="Pfam" id="PF03106">
    <property type="entry name" value="WRKY"/>
    <property type="match status" value="2"/>
</dbReference>
<comment type="subcellular location">
    <subcellularLocation>
        <location evidence="1">Nucleus</location>
    </subcellularLocation>
</comment>
<accession>A0AAV1ARY1</accession>
<dbReference type="PROSITE" id="PS50811">
    <property type="entry name" value="WRKY"/>
    <property type="match status" value="2"/>
</dbReference>
<evidence type="ECO:0000256" key="3">
    <source>
        <dbReference type="ARBA" id="ARBA00023015"/>
    </source>
</evidence>
<dbReference type="SMART" id="SM00774">
    <property type="entry name" value="WRKY"/>
    <property type="match status" value="2"/>
</dbReference>
<dbReference type="GO" id="GO:0005634">
    <property type="term" value="C:nucleus"/>
    <property type="evidence" value="ECO:0007669"/>
    <property type="project" value="UniProtKB-SubCell"/>
</dbReference>
<dbReference type="PANTHER" id="PTHR31221">
    <property type="entry name" value="WRKY TRANSCRIPTION FACTOR PROTEIN 1-RELATED"/>
    <property type="match status" value="1"/>
</dbReference>
<keyword evidence="5" id="KW-0804">Transcription</keyword>
<feature type="compositionally biased region" description="Basic and acidic residues" evidence="7">
    <location>
        <begin position="359"/>
        <end position="377"/>
    </location>
</feature>
<dbReference type="FunFam" id="2.20.25.80:FF:000006">
    <property type="entry name" value="WRKY transcription factor"/>
    <property type="match status" value="1"/>
</dbReference>
<evidence type="ECO:0000256" key="6">
    <source>
        <dbReference type="ARBA" id="ARBA00023242"/>
    </source>
</evidence>
<dbReference type="AlphaFoldDB" id="A0AAV1ARY1"/>
<dbReference type="SUPFAM" id="SSF118290">
    <property type="entry name" value="WRKY DNA-binding domain"/>
    <property type="match status" value="2"/>
</dbReference>
<feature type="compositionally biased region" description="Low complexity" evidence="7">
    <location>
        <begin position="713"/>
        <end position="726"/>
    </location>
</feature>
<feature type="domain" description="WRKY" evidence="8">
    <location>
        <begin position="269"/>
        <end position="327"/>
    </location>
</feature>
<feature type="compositionally biased region" description="Basic and acidic residues" evidence="7">
    <location>
        <begin position="390"/>
        <end position="403"/>
    </location>
</feature>
<feature type="domain" description="WRKY" evidence="8">
    <location>
        <begin position="466"/>
        <end position="531"/>
    </location>
</feature>
<reference evidence="9 10" key="1">
    <citation type="submission" date="2023-01" db="EMBL/GenBank/DDBJ databases">
        <authorList>
            <person name="Kreplak J."/>
        </authorList>
    </citation>
    <scope>NUCLEOTIDE SEQUENCE [LARGE SCALE GENOMIC DNA]</scope>
</reference>
<name>A0AAV1ARY1_VICFA</name>
<feature type="compositionally biased region" description="Polar residues" evidence="7">
    <location>
        <begin position="727"/>
        <end position="737"/>
    </location>
</feature>
<evidence type="ECO:0000256" key="1">
    <source>
        <dbReference type="ARBA" id="ARBA00004123"/>
    </source>
</evidence>
<dbReference type="GO" id="GO:0003700">
    <property type="term" value="F:DNA-binding transcription factor activity"/>
    <property type="evidence" value="ECO:0007669"/>
    <property type="project" value="InterPro"/>
</dbReference>
<dbReference type="EMBL" id="OX451740">
    <property type="protein sequence ID" value="CAI8613261.1"/>
    <property type="molecule type" value="Genomic_DNA"/>
</dbReference>
<sequence length="737" mass="81728">MEQDKNESNMNESINENKNGGDGIIVSDPKGERVIEFPCKRSIAERRGFNKNATSINTGGGVIRLDATMKTPFVSLPARSPHLTIPPGISPTALLESPVMLPNSQAMPSPTTGSFPMLQPPMLTSISKDEGNMDISTSSDVASSSKFKSQADFNSNSLNQGSNNYQMMTGGHKVDQIFVQDQAPIDFSFSEDFSNNFFIKNSGFPLYSDLKMVDMMVDNIDVPISYSEEASDESNLVENSIPVDDIGQQHVLEVEQKETCYAIGAKNSEDGYNWRKYGQKQVKGSEFPRSYYKCTQPSCQVKKKVERSHDGQITEIIYKGSHNHAKPHSNRLGSIPSNDEILETAEANETCDSVWRNNHSREKDANHNLERKLDGQERTSPPSFTTELSDPAKRAISSDEAKENSSAFVNRDGNKDGSTQIVLPIEDGAEDGESESKRRKKESYPTEPMMPARAIREPRVVVQIESEIDILDDGYRWRKYGQKVVKGNPNPRSYYKCTSAGCNVRKHVERASHNLKFVITTYEGKHNHEVPTAKNNHHISSSDVGLHSSGANALHGSAGIMKSEAHQTLASHFDRKPDLSNEFLRSSLMGSFTNDMKFGPSSISQMKYSSLDNIIPYGCSYGMNLECGIAPQVGHIPPMFPEYPMPLPLNLASSGNFSLDGINFNYAKPMNYVQSYLSNQQMKDFDTGLLRPKEELNDDSLYTSCPTSFDHASSSLNPPSTSPPQSIYQSVMQNFPS</sequence>
<keyword evidence="6" id="KW-0539">Nucleus</keyword>
<proteinExistence type="predicted"/>
<feature type="compositionally biased region" description="Low complexity" evidence="7">
    <location>
        <begin position="8"/>
        <end position="18"/>
    </location>
</feature>
<keyword evidence="3" id="KW-0805">Transcription regulation</keyword>
<feature type="region of interest" description="Disordered" evidence="7">
    <location>
        <begin position="709"/>
        <end position="737"/>
    </location>
</feature>
<dbReference type="GO" id="GO:0043565">
    <property type="term" value="F:sequence-specific DNA binding"/>
    <property type="evidence" value="ECO:0007669"/>
    <property type="project" value="InterPro"/>
</dbReference>
<evidence type="ECO:0000256" key="2">
    <source>
        <dbReference type="ARBA" id="ARBA00022737"/>
    </source>
</evidence>
<dbReference type="InterPro" id="IPR036576">
    <property type="entry name" value="WRKY_dom_sf"/>
</dbReference>
<feature type="region of interest" description="Disordered" evidence="7">
    <location>
        <begin position="1"/>
        <end position="29"/>
    </location>
</feature>
<organism evidence="9 10">
    <name type="scientific">Vicia faba</name>
    <name type="common">Broad bean</name>
    <name type="synonym">Faba vulgaris</name>
    <dbReference type="NCBI Taxonomy" id="3906"/>
    <lineage>
        <taxon>Eukaryota</taxon>
        <taxon>Viridiplantae</taxon>
        <taxon>Streptophyta</taxon>
        <taxon>Embryophyta</taxon>
        <taxon>Tracheophyta</taxon>
        <taxon>Spermatophyta</taxon>
        <taxon>Magnoliopsida</taxon>
        <taxon>eudicotyledons</taxon>
        <taxon>Gunneridae</taxon>
        <taxon>Pentapetalae</taxon>
        <taxon>rosids</taxon>
        <taxon>fabids</taxon>
        <taxon>Fabales</taxon>
        <taxon>Fabaceae</taxon>
        <taxon>Papilionoideae</taxon>
        <taxon>50 kb inversion clade</taxon>
        <taxon>NPAAA clade</taxon>
        <taxon>Hologalegina</taxon>
        <taxon>IRL clade</taxon>
        <taxon>Fabeae</taxon>
        <taxon>Vicia</taxon>
    </lineage>
</organism>
<evidence type="ECO:0000313" key="9">
    <source>
        <dbReference type="EMBL" id="CAI8613261.1"/>
    </source>
</evidence>
<evidence type="ECO:0000259" key="8">
    <source>
        <dbReference type="PROSITE" id="PS50811"/>
    </source>
</evidence>
<evidence type="ECO:0000256" key="5">
    <source>
        <dbReference type="ARBA" id="ARBA00023163"/>
    </source>
</evidence>
<keyword evidence="10" id="KW-1185">Reference proteome</keyword>
<dbReference type="FunFam" id="2.20.25.80:FF:000001">
    <property type="entry name" value="WRKY transcription factor 33"/>
    <property type="match status" value="1"/>
</dbReference>
<evidence type="ECO:0000256" key="4">
    <source>
        <dbReference type="ARBA" id="ARBA00023125"/>
    </source>
</evidence>
<protein>
    <recommendedName>
        <fullName evidence="8">WRKY domain-containing protein</fullName>
    </recommendedName>
</protein>
<dbReference type="InterPro" id="IPR044810">
    <property type="entry name" value="WRKY_plant"/>
</dbReference>
<evidence type="ECO:0000313" key="10">
    <source>
        <dbReference type="Proteomes" id="UP001157006"/>
    </source>
</evidence>